<gene>
    <name evidence="2" type="ORF">F442_22993</name>
</gene>
<sequence>MERIVQRLMKQILAGSTGNPALGRHSSFVSLMTTDAVSNQDKLQQLLSDAIRHELEDRICLKGKPQSYFGIPMDKISLSSWRSVVDVIKEIDGAFLPLDKMQKFVASAQNPRTIEGSFLQPQTSPLSMNRTLSTNSSSNRSSRGLTVGDEFEAPAEINSGAQEPKIEEDARKSDASIKTQEEDVLKGDDFLFIFIDVIVRSDLEAPIFMGDFSVYNYELARPDVRHDLYAY</sequence>
<feature type="compositionally biased region" description="Low complexity" evidence="1">
    <location>
        <begin position="126"/>
        <end position="146"/>
    </location>
</feature>
<protein>
    <submittedName>
        <fullName evidence="2">Uncharacterized protein</fullName>
    </submittedName>
</protein>
<evidence type="ECO:0000256" key="1">
    <source>
        <dbReference type="SAM" id="MobiDB-lite"/>
    </source>
</evidence>
<feature type="compositionally biased region" description="Basic and acidic residues" evidence="1">
    <location>
        <begin position="164"/>
        <end position="176"/>
    </location>
</feature>
<evidence type="ECO:0000313" key="2">
    <source>
        <dbReference type="EMBL" id="ETP27730.1"/>
    </source>
</evidence>
<name>W2XY17_PHYNI</name>
<comment type="caution">
    <text evidence="2">The sequence shown here is derived from an EMBL/GenBank/DDBJ whole genome shotgun (WGS) entry which is preliminary data.</text>
</comment>
<proteinExistence type="predicted"/>
<reference evidence="2 3" key="1">
    <citation type="submission" date="2013-11" db="EMBL/GenBank/DDBJ databases">
        <title>The Genome Sequence of Phytophthora parasitica P10297.</title>
        <authorList>
            <consortium name="The Broad Institute Genomics Platform"/>
            <person name="Russ C."/>
            <person name="Tyler B."/>
            <person name="Panabieres F."/>
            <person name="Shan W."/>
            <person name="Tripathy S."/>
            <person name="Grunwald N."/>
            <person name="Machado M."/>
            <person name="Johnson C.S."/>
            <person name="Walker B."/>
            <person name="Young S.K."/>
            <person name="Zeng Q."/>
            <person name="Gargeya S."/>
            <person name="Fitzgerald M."/>
            <person name="Haas B."/>
            <person name="Abouelleil A."/>
            <person name="Allen A.W."/>
            <person name="Alvarado L."/>
            <person name="Arachchi H.M."/>
            <person name="Berlin A.M."/>
            <person name="Chapman S.B."/>
            <person name="Gainer-Dewar J."/>
            <person name="Goldberg J."/>
            <person name="Griggs A."/>
            <person name="Gujja S."/>
            <person name="Hansen M."/>
            <person name="Howarth C."/>
            <person name="Imamovic A."/>
            <person name="Ireland A."/>
            <person name="Larimer J."/>
            <person name="McCowan C."/>
            <person name="Murphy C."/>
            <person name="Pearson M."/>
            <person name="Poon T.W."/>
            <person name="Priest M."/>
            <person name="Roberts A."/>
            <person name="Saif S."/>
            <person name="Shea T."/>
            <person name="Sisk P."/>
            <person name="Sykes S."/>
            <person name="Wortman J."/>
            <person name="Nusbaum C."/>
            <person name="Birren B."/>
        </authorList>
    </citation>
    <scope>NUCLEOTIDE SEQUENCE [LARGE SCALE GENOMIC DNA]</scope>
    <source>
        <strain evidence="2 3">P10297</strain>
    </source>
</reference>
<evidence type="ECO:0000313" key="3">
    <source>
        <dbReference type="Proteomes" id="UP000018948"/>
    </source>
</evidence>
<accession>W2XY17</accession>
<dbReference type="Proteomes" id="UP000018948">
    <property type="component" value="Unassembled WGS sequence"/>
</dbReference>
<organism evidence="2 3">
    <name type="scientific">Phytophthora nicotianae P10297</name>
    <dbReference type="NCBI Taxonomy" id="1317064"/>
    <lineage>
        <taxon>Eukaryota</taxon>
        <taxon>Sar</taxon>
        <taxon>Stramenopiles</taxon>
        <taxon>Oomycota</taxon>
        <taxon>Peronosporomycetes</taxon>
        <taxon>Peronosporales</taxon>
        <taxon>Peronosporaceae</taxon>
        <taxon>Phytophthora</taxon>
    </lineage>
</organism>
<dbReference type="AlphaFoldDB" id="W2XY17"/>
<feature type="region of interest" description="Disordered" evidence="1">
    <location>
        <begin position="118"/>
        <end position="176"/>
    </location>
</feature>
<dbReference type="EMBL" id="ANIY01005522">
    <property type="protein sequence ID" value="ETP27730.1"/>
    <property type="molecule type" value="Genomic_DNA"/>
</dbReference>